<dbReference type="InterPro" id="IPR036047">
    <property type="entry name" value="F-box-like_dom_sf"/>
</dbReference>
<proteinExistence type="predicted"/>
<evidence type="ECO:0000313" key="3">
    <source>
        <dbReference type="Proteomes" id="UP000187203"/>
    </source>
</evidence>
<dbReference type="OrthoDB" id="1924677at2759"/>
<organism evidence="2 3">
    <name type="scientific">Corchorus olitorius</name>
    <dbReference type="NCBI Taxonomy" id="93759"/>
    <lineage>
        <taxon>Eukaryota</taxon>
        <taxon>Viridiplantae</taxon>
        <taxon>Streptophyta</taxon>
        <taxon>Embryophyta</taxon>
        <taxon>Tracheophyta</taxon>
        <taxon>Spermatophyta</taxon>
        <taxon>Magnoliopsida</taxon>
        <taxon>eudicotyledons</taxon>
        <taxon>Gunneridae</taxon>
        <taxon>Pentapetalae</taxon>
        <taxon>rosids</taxon>
        <taxon>malvids</taxon>
        <taxon>Malvales</taxon>
        <taxon>Malvaceae</taxon>
        <taxon>Grewioideae</taxon>
        <taxon>Apeibeae</taxon>
        <taxon>Corchorus</taxon>
    </lineage>
</organism>
<reference evidence="3" key="1">
    <citation type="submission" date="2013-09" db="EMBL/GenBank/DDBJ databases">
        <title>Corchorus olitorius genome sequencing.</title>
        <authorList>
            <person name="Alam M."/>
            <person name="Haque M.S."/>
            <person name="Islam M.S."/>
            <person name="Emdad E.M."/>
            <person name="Islam M.M."/>
            <person name="Ahmed B."/>
            <person name="Halim A."/>
            <person name="Hossen Q.M.M."/>
            <person name="Hossain M.Z."/>
            <person name="Ahmed R."/>
            <person name="Khan M.M."/>
            <person name="Islam R."/>
            <person name="Rashid M.M."/>
            <person name="Khan S.A."/>
            <person name="Rahman M.S."/>
            <person name="Alam M."/>
            <person name="Yahiya A.S."/>
            <person name="Khan M.S."/>
            <person name="Azam M.S."/>
            <person name="Haque T."/>
            <person name="Lashkar M.Z.H."/>
            <person name="Akhand A.I."/>
            <person name="Morshed G."/>
            <person name="Roy S."/>
            <person name="Uddin K.S."/>
            <person name="Rabeya T."/>
            <person name="Hossain A.S."/>
            <person name="Chowdhury A."/>
            <person name="Snigdha A.R."/>
            <person name="Mortoza M.S."/>
            <person name="Matin S.A."/>
            <person name="Hoque S.M.E."/>
            <person name="Islam M.K."/>
            <person name="Roy D.K."/>
            <person name="Haider R."/>
            <person name="Moosa M.M."/>
            <person name="Elias S.M."/>
            <person name="Hasan A.M."/>
            <person name="Jahan S."/>
            <person name="Shafiuddin M."/>
            <person name="Mahmood N."/>
            <person name="Shommy N.S."/>
        </authorList>
    </citation>
    <scope>NUCLEOTIDE SEQUENCE [LARGE SCALE GENOMIC DNA]</scope>
    <source>
        <strain evidence="3">cv. O-4</strain>
    </source>
</reference>
<accession>A0A1R3JID3</accession>
<protein>
    <submittedName>
        <fullName evidence="2">F-box protein</fullName>
    </submittedName>
</protein>
<dbReference type="AlphaFoldDB" id="A0A1R3JID3"/>
<dbReference type="SUPFAM" id="SSF81383">
    <property type="entry name" value="F-box domain"/>
    <property type="match status" value="1"/>
</dbReference>
<dbReference type="Proteomes" id="UP000187203">
    <property type="component" value="Unassembled WGS sequence"/>
</dbReference>
<evidence type="ECO:0000313" key="2">
    <source>
        <dbReference type="EMBL" id="OMO94618.1"/>
    </source>
</evidence>
<name>A0A1R3JID3_9ROSI</name>
<feature type="domain" description="F-box" evidence="1">
    <location>
        <begin position="5"/>
        <end position="29"/>
    </location>
</feature>
<keyword evidence="3" id="KW-1185">Reference proteome</keyword>
<evidence type="ECO:0000259" key="1">
    <source>
        <dbReference type="Pfam" id="PF00646"/>
    </source>
</evidence>
<comment type="caution">
    <text evidence="2">The sequence shown here is derived from an EMBL/GenBank/DDBJ whole genome shotgun (WGS) entry which is preliminary data.</text>
</comment>
<dbReference type="InterPro" id="IPR001810">
    <property type="entry name" value="F-box_dom"/>
</dbReference>
<dbReference type="Pfam" id="PF00646">
    <property type="entry name" value="F-box"/>
    <property type="match status" value="1"/>
</dbReference>
<dbReference type="EMBL" id="AWUE01015992">
    <property type="protein sequence ID" value="OMO94618.1"/>
    <property type="molecule type" value="Genomic_DNA"/>
</dbReference>
<sequence length="32" mass="3660">MSADNLPEESMIDILSRLQVKSVVRFKSVHET</sequence>
<gene>
    <name evidence="2" type="ORF">COLO4_16249</name>
</gene>